<dbReference type="InterPro" id="IPR002123">
    <property type="entry name" value="Plipid/glycerol_acylTrfase"/>
</dbReference>
<dbReference type="GO" id="GO:0006654">
    <property type="term" value="P:phosphatidic acid biosynthetic process"/>
    <property type="evidence" value="ECO:0007669"/>
    <property type="project" value="TreeGrafter"/>
</dbReference>
<name>A0A857MQ67_9ACTN</name>
<dbReference type="CDD" id="cd07989">
    <property type="entry name" value="LPLAT_AGPAT-like"/>
    <property type="match status" value="1"/>
</dbReference>
<dbReference type="EMBL" id="CP045810">
    <property type="protein sequence ID" value="QHN41607.1"/>
    <property type="molecule type" value="Genomic_DNA"/>
</dbReference>
<dbReference type="PANTHER" id="PTHR10434">
    <property type="entry name" value="1-ACYL-SN-GLYCEROL-3-PHOSPHATE ACYLTRANSFERASE"/>
    <property type="match status" value="1"/>
</dbReference>
<evidence type="ECO:0000313" key="4">
    <source>
        <dbReference type="EMBL" id="QHN41607.1"/>
    </source>
</evidence>
<dbReference type="PANTHER" id="PTHR10434:SF55">
    <property type="entry name" value="POSSIBLE ACYLTRANSFERASE"/>
    <property type="match status" value="1"/>
</dbReference>
<evidence type="ECO:0000256" key="1">
    <source>
        <dbReference type="ARBA" id="ARBA00022679"/>
    </source>
</evidence>
<feature type="compositionally biased region" description="Basic and acidic residues" evidence="3">
    <location>
        <begin position="232"/>
        <end position="247"/>
    </location>
</feature>
<accession>A0A857MQ67</accession>
<keyword evidence="2 4" id="KW-0012">Acyltransferase</keyword>
<dbReference type="GO" id="GO:0005886">
    <property type="term" value="C:plasma membrane"/>
    <property type="evidence" value="ECO:0007669"/>
    <property type="project" value="TreeGrafter"/>
</dbReference>
<dbReference type="GO" id="GO:0003841">
    <property type="term" value="F:1-acylglycerol-3-phosphate O-acyltransferase activity"/>
    <property type="evidence" value="ECO:0007669"/>
    <property type="project" value="TreeGrafter"/>
</dbReference>
<reference evidence="4" key="1">
    <citation type="journal article" date="2021" name="Nat. Microbiol.">
        <title>Cocultivation of an ultrasmall environmental parasitic bacterium with lytic ability against bacteria associated with wastewater foams.</title>
        <authorList>
            <person name="Batinovic S."/>
            <person name="Rose J.J.A."/>
            <person name="Ratcliffe J."/>
            <person name="Seviour R.J."/>
            <person name="Petrovski S."/>
        </authorList>
    </citation>
    <scope>NUCLEOTIDE SEQUENCE</scope>
    <source>
        <strain evidence="4">CON44</strain>
    </source>
</reference>
<proteinExistence type="predicted"/>
<feature type="region of interest" description="Disordered" evidence="3">
    <location>
        <begin position="228"/>
        <end position="254"/>
    </location>
</feature>
<organism evidence="4">
    <name type="scientific">Gordonia amarae</name>
    <dbReference type="NCBI Taxonomy" id="36821"/>
    <lineage>
        <taxon>Bacteria</taxon>
        <taxon>Bacillati</taxon>
        <taxon>Actinomycetota</taxon>
        <taxon>Actinomycetes</taxon>
        <taxon>Mycobacteriales</taxon>
        <taxon>Gordoniaceae</taxon>
        <taxon>Gordonia</taxon>
    </lineage>
</organism>
<dbReference type="SMART" id="SM00563">
    <property type="entry name" value="PlsC"/>
    <property type="match status" value="1"/>
</dbReference>
<evidence type="ECO:0000256" key="2">
    <source>
        <dbReference type="ARBA" id="ARBA00023315"/>
    </source>
</evidence>
<dbReference type="SUPFAM" id="SSF69593">
    <property type="entry name" value="Glycerol-3-phosphate (1)-acyltransferase"/>
    <property type="match status" value="1"/>
</dbReference>
<evidence type="ECO:0000256" key="3">
    <source>
        <dbReference type="SAM" id="MobiDB-lite"/>
    </source>
</evidence>
<protein>
    <submittedName>
        <fullName evidence="4">1-acyl-sn-glycerol-3-phosphate acyltransferase</fullName>
    </submittedName>
</protein>
<gene>
    <name evidence="4" type="ORF">GII30_22785</name>
</gene>
<keyword evidence="1" id="KW-0808">Transferase</keyword>
<dbReference type="AlphaFoldDB" id="A0A857MQ67"/>
<dbReference type="Pfam" id="PF01553">
    <property type="entry name" value="Acyltransferase"/>
    <property type="match status" value="1"/>
</dbReference>
<sequence length="254" mass="27421">MEPVYGTVITAARLLWLAEGLKFTVSGVGNVPKTGPGVVAVNHTGYMDFTYAGIPAFLQGRRKVRFMAKKEVFDNKIAGPLMRGMKHIPVDRGAGADSYAQAVDYLRRGELVGVFPEATISRSFEIKEFKSGAARMALDANAPIIPTVMWGSQRIWTKGHPKRLGRTGVKILISVCEPIEPVGDPDAITAKLHKVMSEKLLELQDAYGTHPAGEFWVPARLGGSAPTLAEANKLDAADQAKRARPTPDSEGPAE</sequence>
<dbReference type="RefSeq" id="WP_005183577.1">
    <property type="nucleotide sequence ID" value="NZ_CP045804.1"/>
</dbReference>